<keyword evidence="1" id="KW-0472">Membrane</keyword>
<feature type="transmembrane region" description="Helical" evidence="1">
    <location>
        <begin position="60"/>
        <end position="83"/>
    </location>
</feature>
<feature type="domain" description="YdbS-like PH" evidence="2">
    <location>
        <begin position="78"/>
        <end position="157"/>
    </location>
</feature>
<evidence type="ECO:0000313" key="4">
    <source>
        <dbReference type="Proteomes" id="UP000360750"/>
    </source>
</evidence>
<evidence type="ECO:0000259" key="2">
    <source>
        <dbReference type="Pfam" id="PF03703"/>
    </source>
</evidence>
<organism evidence="3 4">
    <name type="scientific">Gordonia paraffinivorans</name>
    <dbReference type="NCBI Taxonomy" id="175628"/>
    <lineage>
        <taxon>Bacteria</taxon>
        <taxon>Bacillati</taxon>
        <taxon>Actinomycetota</taxon>
        <taxon>Actinomycetes</taxon>
        <taxon>Mycobacteriales</taxon>
        <taxon>Gordoniaceae</taxon>
        <taxon>Gordonia</taxon>
    </lineage>
</organism>
<evidence type="ECO:0000313" key="3">
    <source>
        <dbReference type="EMBL" id="VFA87950.1"/>
    </source>
</evidence>
<dbReference type="EMBL" id="CAACYD010000006">
    <property type="protein sequence ID" value="VFA87950.1"/>
    <property type="molecule type" value="Genomic_DNA"/>
</dbReference>
<sequence>MTRPDPVPPAPPPPARLHIDAPDEWHRLSPWMMAVGLVEALPSLVPVLIAVVFAGRSAPLLILIATVLIVPPAAAIPWLTTFYQVTDEHVRVRSGLLNKKVATARRDRIRSVDLTASLVHRILNLQKVTIGTGGDDQSSQVKLRAVTLAEARALHDELMPTATSGAAAAADATDGSPAHPVAHPEVLTRFQMSWLRFSPFSVGGLAVAAAIGGAAAQIANEAGLFDRTAGVVHDAYDTVREMPLALVATVGVVAVIVGGAVLSAVGYLLSYWDFRLTRHPDGTLRTERGLLTTNAISFDENRIRGSDLSEPILMRPLRGARLHAIAIGAHKHPLLLPPAPRDEAMRVAGLVTHEQAELTAPLTAHGRAAFVRRLNRGFLSGLVVFAAIAVPAVAGTIPVGWIAAGALALAASTTLGVVRARHLGHRVTARSVVIAPPTVARRRIVVDRDGVVGWASRSSLFQRRAGVCTLIVATAAGAEHYSIVDVDETTAAAIPAEVTPEWVAPFLAR</sequence>
<protein>
    <submittedName>
        <fullName evidence="3">Bacterial membrane flanked domain</fullName>
    </submittedName>
</protein>
<feature type="transmembrane region" description="Helical" evidence="1">
    <location>
        <begin position="400"/>
        <end position="418"/>
    </location>
</feature>
<feature type="transmembrane region" description="Helical" evidence="1">
    <location>
        <begin position="197"/>
        <end position="219"/>
    </location>
</feature>
<dbReference type="InterPro" id="IPR014529">
    <property type="entry name" value="UCP026631"/>
</dbReference>
<dbReference type="PANTHER" id="PTHR34473">
    <property type="entry name" value="UPF0699 TRANSMEMBRANE PROTEIN YDBS"/>
    <property type="match status" value="1"/>
</dbReference>
<proteinExistence type="predicted"/>
<dbReference type="Proteomes" id="UP000360750">
    <property type="component" value="Unassembled WGS sequence"/>
</dbReference>
<dbReference type="InterPro" id="IPR005182">
    <property type="entry name" value="YdbS-like_PH"/>
</dbReference>
<dbReference type="AlphaFoldDB" id="A0ABD7V197"/>
<dbReference type="Pfam" id="PF03703">
    <property type="entry name" value="bPH_2"/>
    <property type="match status" value="2"/>
</dbReference>
<keyword evidence="1" id="KW-1133">Transmembrane helix</keyword>
<name>A0ABD7V197_9ACTN</name>
<feature type="transmembrane region" description="Helical" evidence="1">
    <location>
        <begin position="244"/>
        <end position="269"/>
    </location>
</feature>
<feature type="transmembrane region" description="Helical" evidence="1">
    <location>
        <begin position="31"/>
        <end position="54"/>
    </location>
</feature>
<dbReference type="GeneID" id="60749516"/>
<comment type="caution">
    <text evidence="3">The sequence shown here is derived from an EMBL/GenBank/DDBJ whole genome shotgun (WGS) entry which is preliminary data.</text>
</comment>
<gene>
    <name evidence="3" type="ORF">NCTC8139_01492</name>
</gene>
<keyword evidence="1" id="KW-0812">Transmembrane</keyword>
<dbReference type="PIRSF" id="PIRSF026631">
    <property type="entry name" value="UCP026631"/>
    <property type="match status" value="1"/>
</dbReference>
<evidence type="ECO:0000256" key="1">
    <source>
        <dbReference type="SAM" id="Phobius"/>
    </source>
</evidence>
<feature type="domain" description="YdbS-like PH" evidence="2">
    <location>
        <begin position="421"/>
        <end position="493"/>
    </location>
</feature>
<reference evidence="3 4" key="1">
    <citation type="submission" date="2019-02" db="EMBL/GenBank/DDBJ databases">
        <authorList>
            <consortium name="Pathogen Informatics"/>
        </authorList>
    </citation>
    <scope>NUCLEOTIDE SEQUENCE [LARGE SCALE GENOMIC DNA]</scope>
    <source>
        <strain evidence="3 4">3012STDY6756503</strain>
    </source>
</reference>
<dbReference type="RefSeq" id="WP_131733881.1">
    <property type="nucleotide sequence ID" value="NZ_CAACYD010000006.1"/>
</dbReference>
<accession>A0ABD7V197</accession>
<feature type="transmembrane region" description="Helical" evidence="1">
    <location>
        <begin position="377"/>
        <end position="394"/>
    </location>
</feature>
<dbReference type="PANTHER" id="PTHR34473:SF2">
    <property type="entry name" value="UPF0699 TRANSMEMBRANE PROTEIN YDBT"/>
    <property type="match status" value="1"/>
</dbReference>